<evidence type="ECO:0000313" key="2">
    <source>
        <dbReference type="EMBL" id="PIV70820.1"/>
    </source>
</evidence>
<name>A0A2M7EJT1_9BACT</name>
<sequence>MRDKVITISKAARTLGISINTLRRWDASGRLKAIRKSPLGHRYYLQSYISEFVQDVDILARDWVTAPTSYEPKSEMYCRTRDVFQARLEKFQSRLTALAPLPTVSLITAVAGEIGNNSFDHNLGNWPDILGIFFSYSMRTRTVVLADRGLGILSTLLRVRPQLANSEEALKVAFTETVSGRYPEVRGNGLKFVRSIIIKNPFTLVFQTGDAILYLKKDDKDVNVKKADIFIRGCFVIIDFDSLI</sequence>
<dbReference type="SUPFAM" id="SSF46955">
    <property type="entry name" value="Putative DNA-binding domain"/>
    <property type="match status" value="1"/>
</dbReference>
<dbReference type="InterPro" id="IPR000551">
    <property type="entry name" value="MerR-type_HTH_dom"/>
</dbReference>
<dbReference type="Gene3D" id="1.10.1660.10">
    <property type="match status" value="1"/>
</dbReference>
<dbReference type="GO" id="GO:0003677">
    <property type="term" value="F:DNA binding"/>
    <property type="evidence" value="ECO:0007669"/>
    <property type="project" value="InterPro"/>
</dbReference>
<protein>
    <recommendedName>
        <fullName evidence="1">HTH merR-type domain-containing protein</fullName>
    </recommendedName>
</protein>
<gene>
    <name evidence="2" type="ORF">COW57_03140</name>
</gene>
<dbReference type="Proteomes" id="UP000228762">
    <property type="component" value="Unassembled WGS sequence"/>
</dbReference>
<proteinExistence type="predicted"/>
<dbReference type="AlphaFoldDB" id="A0A2M7EJT1"/>
<accession>A0A2M7EJT1</accession>
<evidence type="ECO:0000259" key="1">
    <source>
        <dbReference type="Pfam" id="PF00376"/>
    </source>
</evidence>
<dbReference type="EMBL" id="PFEV01000150">
    <property type="protein sequence ID" value="PIV70820.1"/>
    <property type="molecule type" value="Genomic_DNA"/>
</dbReference>
<dbReference type="GO" id="GO:0006355">
    <property type="term" value="P:regulation of DNA-templated transcription"/>
    <property type="evidence" value="ECO:0007669"/>
    <property type="project" value="InterPro"/>
</dbReference>
<organism evidence="2 3">
    <name type="scientific">Candidatus Roizmanbacteria bacterium CG17_big_fil_post_rev_8_21_14_2_50_39_7</name>
    <dbReference type="NCBI Taxonomy" id="1974858"/>
    <lineage>
        <taxon>Bacteria</taxon>
        <taxon>Candidatus Roizmaniibacteriota</taxon>
    </lineage>
</organism>
<comment type="caution">
    <text evidence="2">The sequence shown here is derived from an EMBL/GenBank/DDBJ whole genome shotgun (WGS) entry which is preliminary data.</text>
</comment>
<evidence type="ECO:0000313" key="3">
    <source>
        <dbReference type="Proteomes" id="UP000228762"/>
    </source>
</evidence>
<reference evidence="3" key="1">
    <citation type="submission" date="2017-09" db="EMBL/GenBank/DDBJ databases">
        <title>Depth-based differentiation of microbial function through sediment-hosted aquifers and enrichment of novel symbionts in the deep terrestrial subsurface.</title>
        <authorList>
            <person name="Probst A.J."/>
            <person name="Ladd B."/>
            <person name="Jarett J.K."/>
            <person name="Geller-Mcgrath D.E."/>
            <person name="Sieber C.M.K."/>
            <person name="Emerson J.B."/>
            <person name="Anantharaman K."/>
            <person name="Thomas B.C."/>
            <person name="Malmstrom R."/>
            <person name="Stieglmeier M."/>
            <person name="Klingl A."/>
            <person name="Woyke T."/>
            <person name="Ryan C.M."/>
            <person name="Banfield J.F."/>
        </authorList>
    </citation>
    <scope>NUCLEOTIDE SEQUENCE [LARGE SCALE GENOMIC DNA]</scope>
</reference>
<feature type="domain" description="HTH merR-type" evidence="1">
    <location>
        <begin position="7"/>
        <end position="44"/>
    </location>
</feature>
<dbReference type="Pfam" id="PF00376">
    <property type="entry name" value="MerR"/>
    <property type="match status" value="1"/>
</dbReference>
<dbReference type="InterPro" id="IPR009061">
    <property type="entry name" value="DNA-bd_dom_put_sf"/>
</dbReference>